<evidence type="ECO:0000256" key="1">
    <source>
        <dbReference type="SAM" id="MobiDB-lite"/>
    </source>
</evidence>
<dbReference type="EMBL" id="KB870805">
    <property type="protein sequence ID" value="EOA37731.1"/>
    <property type="molecule type" value="Genomic_DNA"/>
</dbReference>
<keyword evidence="4" id="KW-1185">Reference proteome</keyword>
<dbReference type="PANTHER" id="PTHR34272:SF1">
    <property type="entry name" value="EXPRESSED PROTEIN"/>
    <property type="match status" value="1"/>
</dbReference>
<evidence type="ECO:0000313" key="3">
    <source>
        <dbReference type="EMBL" id="EOA37731.1"/>
    </source>
</evidence>
<organism evidence="3 4">
    <name type="scientific">Capsella rubella</name>
    <dbReference type="NCBI Taxonomy" id="81985"/>
    <lineage>
        <taxon>Eukaryota</taxon>
        <taxon>Viridiplantae</taxon>
        <taxon>Streptophyta</taxon>
        <taxon>Embryophyta</taxon>
        <taxon>Tracheophyta</taxon>
        <taxon>Spermatophyta</taxon>
        <taxon>Magnoliopsida</taxon>
        <taxon>eudicotyledons</taxon>
        <taxon>Gunneridae</taxon>
        <taxon>Pentapetalae</taxon>
        <taxon>rosids</taxon>
        <taxon>malvids</taxon>
        <taxon>Brassicales</taxon>
        <taxon>Brassicaceae</taxon>
        <taxon>Camelineae</taxon>
        <taxon>Capsella</taxon>
    </lineage>
</organism>
<dbReference type="eggNOG" id="ENOG502RK6X">
    <property type="taxonomic scope" value="Eukaryota"/>
</dbReference>
<feature type="region of interest" description="Disordered" evidence="1">
    <location>
        <begin position="104"/>
        <end position="138"/>
    </location>
</feature>
<evidence type="ECO:0000259" key="2">
    <source>
        <dbReference type="Pfam" id="PF23324"/>
    </source>
</evidence>
<dbReference type="InterPro" id="IPR055513">
    <property type="entry name" value="DUF7086"/>
</dbReference>
<proteinExistence type="predicted"/>
<sequence length="307" mass="35391">MSDEHRDSDDELNLDLSLGLHRPVRRQNRLVPHQDHQQEPVMEQEQGQGQGQGTFMQLLTSLDHPPQNIQRSPPSQDHMIMSLIQDLTNDASWIVPEQTLHPLHQVETAPPSVSAPPHPPRRRGRPPGAQARLNPTNTDADENKVIREIVPPYPWSKNKPCVVYTISDLTAMNINMIHGQVYCKPCNKTHTLYYNLIEKFSELYVYIKDNMEIMRERAPAIWLSSTLTQCVTCKTEMKPVINDERMEEINWLFLMLGGMLGCCTLDQLKFFCQANGKHRTGCKDRVLYKAYFRQCEQLDPEGPFYVE</sequence>
<gene>
    <name evidence="3" type="ORF">CARUB_v10012505mg</name>
</gene>
<name>R0GPL7_9BRAS</name>
<reference evidence="4" key="1">
    <citation type="journal article" date="2013" name="Nat. Genet.">
        <title>The Capsella rubella genome and the genomic consequences of rapid mating system evolution.</title>
        <authorList>
            <person name="Slotte T."/>
            <person name="Hazzouri K.M."/>
            <person name="Agren J.A."/>
            <person name="Koenig D."/>
            <person name="Maumus F."/>
            <person name="Guo Y.L."/>
            <person name="Steige K."/>
            <person name="Platts A.E."/>
            <person name="Escobar J.S."/>
            <person name="Newman L.K."/>
            <person name="Wang W."/>
            <person name="Mandakova T."/>
            <person name="Vello E."/>
            <person name="Smith L.M."/>
            <person name="Henz S.R."/>
            <person name="Steffen J."/>
            <person name="Takuno S."/>
            <person name="Brandvain Y."/>
            <person name="Coop G."/>
            <person name="Andolfatto P."/>
            <person name="Hu T.T."/>
            <person name="Blanchette M."/>
            <person name="Clark R.M."/>
            <person name="Quesneville H."/>
            <person name="Nordborg M."/>
            <person name="Gaut B.S."/>
            <person name="Lysak M.A."/>
            <person name="Jenkins J."/>
            <person name="Grimwood J."/>
            <person name="Chapman J."/>
            <person name="Prochnik S."/>
            <person name="Shu S."/>
            <person name="Rokhsar D."/>
            <person name="Schmutz J."/>
            <person name="Weigel D."/>
            <person name="Wright S.I."/>
        </authorList>
    </citation>
    <scope>NUCLEOTIDE SEQUENCE [LARGE SCALE GENOMIC DNA]</scope>
    <source>
        <strain evidence="4">cv. Monte Gargano</strain>
    </source>
</reference>
<dbReference type="Proteomes" id="UP000029121">
    <property type="component" value="Unassembled WGS sequence"/>
</dbReference>
<dbReference type="OrthoDB" id="1900495at2759"/>
<dbReference type="PANTHER" id="PTHR34272">
    <property type="entry name" value="EXPRESSED PROTEIN"/>
    <property type="match status" value="1"/>
</dbReference>
<protein>
    <recommendedName>
        <fullName evidence="2">DUF7086 domain-containing protein</fullName>
    </recommendedName>
</protein>
<feature type="region of interest" description="Disordered" evidence="1">
    <location>
        <begin position="32"/>
        <end position="51"/>
    </location>
</feature>
<dbReference type="AlphaFoldDB" id="R0GPL7"/>
<evidence type="ECO:0000313" key="4">
    <source>
        <dbReference type="Proteomes" id="UP000029121"/>
    </source>
</evidence>
<feature type="domain" description="DUF7086" evidence="2">
    <location>
        <begin position="167"/>
        <end position="298"/>
    </location>
</feature>
<dbReference type="Pfam" id="PF23324">
    <property type="entry name" value="DUF7086"/>
    <property type="match status" value="1"/>
</dbReference>
<accession>R0GPL7</accession>
<dbReference type="KEGG" id="crb:17899529"/>
<dbReference type="STRING" id="81985.R0GPL7"/>